<dbReference type="AlphaFoldDB" id="A0A7G9S652"/>
<gene>
    <name evidence="3" type="ORF">H9L06_03045</name>
</gene>
<keyword evidence="2" id="KW-0812">Transmembrane</keyword>
<evidence type="ECO:0008006" key="5">
    <source>
        <dbReference type="Google" id="ProtNLM"/>
    </source>
</evidence>
<accession>A0A7G9S652</accession>
<dbReference type="RefSeq" id="WP_187555794.1">
    <property type="nucleotide sequence ID" value="NZ_CP060716.1"/>
</dbReference>
<evidence type="ECO:0000313" key="4">
    <source>
        <dbReference type="Proteomes" id="UP000515934"/>
    </source>
</evidence>
<keyword evidence="4" id="KW-1185">Reference proteome</keyword>
<proteinExistence type="predicted"/>
<name>A0A7G9S652_9MICO</name>
<feature type="region of interest" description="Disordered" evidence="1">
    <location>
        <begin position="14"/>
        <end position="42"/>
    </location>
</feature>
<dbReference type="Proteomes" id="UP000515934">
    <property type="component" value="Chromosome"/>
</dbReference>
<evidence type="ECO:0000313" key="3">
    <source>
        <dbReference type="EMBL" id="QNN63327.1"/>
    </source>
</evidence>
<keyword evidence="2" id="KW-1133">Transmembrane helix</keyword>
<reference evidence="3 4" key="1">
    <citation type="submission" date="2020-08" db="EMBL/GenBank/DDBJ databases">
        <title>Genome sequence of Leucobacter denitrificans KACC 14055T.</title>
        <authorList>
            <person name="Hyun D.-W."/>
            <person name="Bae J.-W."/>
        </authorList>
    </citation>
    <scope>NUCLEOTIDE SEQUENCE [LARGE SCALE GENOMIC DNA]</scope>
    <source>
        <strain evidence="3 4">KACC 14055</strain>
    </source>
</reference>
<sequence>MNATVPIELDELRLTRSAHPAEAPGRKRDTHLAPVTTPATKPRKSPVLGAIIAVGVILGIFAAQLSLSIAVSEGAYESNALEIEQRDLLRVERVLSQNLDKLASPQNLAENATALGMVQNVAPATIRLSDGKIQGSLESATKEAGKNLVPNSQLEALPIVDAQGLLTPRDTDEAPKVDVEAAVRWEGKLPAPQTH</sequence>
<evidence type="ECO:0000256" key="2">
    <source>
        <dbReference type="SAM" id="Phobius"/>
    </source>
</evidence>
<dbReference type="EMBL" id="CP060716">
    <property type="protein sequence ID" value="QNN63327.1"/>
    <property type="molecule type" value="Genomic_DNA"/>
</dbReference>
<feature type="transmembrane region" description="Helical" evidence="2">
    <location>
        <begin position="47"/>
        <end position="71"/>
    </location>
</feature>
<evidence type="ECO:0000256" key="1">
    <source>
        <dbReference type="SAM" id="MobiDB-lite"/>
    </source>
</evidence>
<dbReference type="KEGG" id="ldn:H9L06_03045"/>
<keyword evidence="2" id="KW-0472">Membrane</keyword>
<protein>
    <recommendedName>
        <fullName evidence="5">Cell division protein FtsL</fullName>
    </recommendedName>
</protein>
<organism evidence="3 4">
    <name type="scientific">Leucobacter denitrificans</name>
    <dbReference type="NCBI Taxonomy" id="683042"/>
    <lineage>
        <taxon>Bacteria</taxon>
        <taxon>Bacillati</taxon>
        <taxon>Actinomycetota</taxon>
        <taxon>Actinomycetes</taxon>
        <taxon>Micrococcales</taxon>
        <taxon>Microbacteriaceae</taxon>
        <taxon>Leucobacter</taxon>
    </lineage>
</organism>